<reference evidence="1" key="1">
    <citation type="submission" date="2015-12" db="EMBL/GenBank/DDBJ databases">
        <title>Update maize B73 reference genome by single molecule sequencing technologies.</title>
        <authorList>
            <consortium name="Maize Genome Sequencing Project"/>
            <person name="Ware D."/>
        </authorList>
    </citation>
    <scope>NUCLEOTIDE SEQUENCE</scope>
    <source>
        <tissue evidence="1">Seedling</tissue>
    </source>
</reference>
<name>A0A1D6GVL0_MAIZE</name>
<dbReference type="PANTHER" id="PTHR36006:SF2">
    <property type="entry name" value="OS06G0704200 PROTEIN"/>
    <property type="match status" value="1"/>
</dbReference>
<gene>
    <name evidence="1" type="ORF">ZEAMMB73_Zm00001d014704</name>
</gene>
<dbReference type="eggNOG" id="ENOG502S361">
    <property type="taxonomic scope" value="Eukaryota"/>
</dbReference>
<proteinExistence type="predicted"/>
<organism evidence="1">
    <name type="scientific">Zea mays</name>
    <name type="common">Maize</name>
    <dbReference type="NCBI Taxonomy" id="4577"/>
    <lineage>
        <taxon>Eukaryota</taxon>
        <taxon>Viridiplantae</taxon>
        <taxon>Streptophyta</taxon>
        <taxon>Embryophyta</taxon>
        <taxon>Tracheophyta</taxon>
        <taxon>Spermatophyta</taxon>
        <taxon>Magnoliopsida</taxon>
        <taxon>Liliopsida</taxon>
        <taxon>Poales</taxon>
        <taxon>Poaceae</taxon>
        <taxon>PACMAD clade</taxon>
        <taxon>Panicoideae</taxon>
        <taxon>Andropogonodae</taxon>
        <taxon>Andropogoneae</taxon>
        <taxon>Tripsacinae</taxon>
        <taxon>Zea</taxon>
    </lineage>
</organism>
<evidence type="ECO:0000313" key="1">
    <source>
        <dbReference type="EMBL" id="AQK66930.1"/>
    </source>
</evidence>
<dbReference type="AlphaFoldDB" id="A0A1D6GVL0"/>
<feature type="non-terminal residue" evidence="1">
    <location>
        <position position="173"/>
    </location>
</feature>
<dbReference type="PANTHER" id="PTHR36006">
    <property type="entry name" value="BNAC02G25390D PROTEIN"/>
    <property type="match status" value="1"/>
</dbReference>
<dbReference type="EMBL" id="CM000781">
    <property type="protein sequence ID" value="AQK66930.1"/>
    <property type="molecule type" value="Genomic_DNA"/>
</dbReference>
<sequence>MSAPAAQAVVALALAAILSTPAPQADTFSNVPPTLSGGDGKQERIKHPRSAKALQCTTKCVGTCIRGGGGAPGEGPLNVRRPLVVFKDGFRSRQYWWVLLLPALQPPLLFTIADATTARGSPKMGRTDPETGQRNNMPKPKVVGATAMAAVQARYGIRFFCQASRSRTSEATR</sequence>
<protein>
    <submittedName>
        <fullName evidence="1">Uncharacterized protein</fullName>
    </submittedName>
</protein>
<accession>A0A1D6GVL0</accession>
<dbReference type="STRING" id="4577.A0A1D6GVL0"/>
<dbReference type="PaxDb" id="4577-GRMZM2G089119_P01"/>
<dbReference type="ExpressionAtlas" id="A0A1D6GVL0">
    <property type="expression patterns" value="baseline and differential"/>
</dbReference>